<dbReference type="PANTHER" id="PTHR42951:SF17">
    <property type="entry name" value="METALLO-BETA-LACTAMASE DOMAIN-CONTAINING PROTEIN"/>
    <property type="match status" value="1"/>
</dbReference>
<dbReference type="PANTHER" id="PTHR42951">
    <property type="entry name" value="METALLO-BETA-LACTAMASE DOMAIN-CONTAINING"/>
    <property type="match status" value="1"/>
</dbReference>
<feature type="domain" description="Metallo-beta-lactamase" evidence="2">
    <location>
        <begin position="99"/>
        <end position="285"/>
    </location>
</feature>
<dbReference type="NCBIfam" id="NF033105">
    <property type="entry name" value="bla_subclass_B3"/>
    <property type="match status" value="1"/>
</dbReference>
<reference evidence="3 4" key="1">
    <citation type="submission" date="2017-03" db="EMBL/GenBank/DDBJ databases">
        <title>Complete genome sequence of Blastomonas fulva degrading microcsystin LR.</title>
        <authorList>
            <person name="Lee H.-g."/>
            <person name="Jin L."/>
            <person name="oh H.-M."/>
        </authorList>
    </citation>
    <scope>NUCLEOTIDE SEQUENCE [LARGE SCALE GENOMIC DNA]</scope>
    <source>
        <strain evidence="3 4">T2</strain>
    </source>
</reference>
<feature type="region of interest" description="Disordered" evidence="1">
    <location>
        <begin position="1"/>
        <end position="25"/>
    </location>
</feature>
<evidence type="ECO:0000313" key="4">
    <source>
        <dbReference type="Proteomes" id="UP000258016"/>
    </source>
</evidence>
<feature type="compositionally biased region" description="Gly residues" evidence="1">
    <location>
        <begin position="15"/>
        <end position="25"/>
    </location>
</feature>
<dbReference type="Proteomes" id="UP000258016">
    <property type="component" value="Chromosome"/>
</dbReference>
<name>A0ABN5B724_9SPHN</name>
<dbReference type="SUPFAM" id="SSF56281">
    <property type="entry name" value="Metallo-hydrolase/oxidoreductase"/>
    <property type="match status" value="1"/>
</dbReference>
<evidence type="ECO:0000259" key="2">
    <source>
        <dbReference type="SMART" id="SM00849"/>
    </source>
</evidence>
<dbReference type="Pfam" id="PF00753">
    <property type="entry name" value="Lactamase_B"/>
    <property type="match status" value="1"/>
</dbReference>
<dbReference type="InterPro" id="IPR036866">
    <property type="entry name" value="RibonucZ/Hydroxyglut_hydro"/>
</dbReference>
<gene>
    <name evidence="3" type="ORF">B5J99_08875</name>
</gene>
<keyword evidence="4" id="KW-1185">Reference proteome</keyword>
<dbReference type="SMART" id="SM00849">
    <property type="entry name" value="Lactamase_B"/>
    <property type="match status" value="1"/>
</dbReference>
<evidence type="ECO:0000313" key="3">
    <source>
        <dbReference type="EMBL" id="ASR51564.1"/>
    </source>
</evidence>
<sequence length="339" mass="35620">MGRDRAGRPYQGDQGSVGRGGPGGDQGMKRMLITAMLAVVATAGVALQPEASSSRLAKDAEIDAAQAAPIEGFAKGGRWNEPFDPFTIAGNLHYVGTETVSAFLITTPEGHVLIDGVLAQSVPQIIANIKTLGFDIGDVKYLLNTHAHIDHAGGLAGLQRASGAQMLASAADRPFLEAGAIDHGPSQGMRFPPVRVDRVIGDGEAITLGGTTLTAHMTPGHSPGCTSWSTTVNDANTTRSVFVHCSATVAGQSLVPEAYPGMVAAYRSTFAKVKAMKADIFLANHDNFFDLHDKRKRQIAGDASAFVNGQELQSFNTRMAAQFEADLAKQQAAPEGQQP</sequence>
<dbReference type="EMBL" id="CP020083">
    <property type="protein sequence ID" value="ASR51564.1"/>
    <property type="molecule type" value="Genomic_DNA"/>
</dbReference>
<organism evidence="3 4">
    <name type="scientific">Blastomonas fulva</name>
    <dbReference type="NCBI Taxonomy" id="1550728"/>
    <lineage>
        <taxon>Bacteria</taxon>
        <taxon>Pseudomonadati</taxon>
        <taxon>Pseudomonadota</taxon>
        <taxon>Alphaproteobacteria</taxon>
        <taxon>Sphingomonadales</taxon>
        <taxon>Sphingomonadaceae</taxon>
        <taxon>Blastomonas</taxon>
    </lineage>
</organism>
<evidence type="ECO:0000256" key="1">
    <source>
        <dbReference type="SAM" id="MobiDB-lite"/>
    </source>
</evidence>
<dbReference type="NCBIfam" id="NF012229">
    <property type="entry name" value="bla_class_B_core"/>
    <property type="match status" value="1"/>
</dbReference>
<accession>A0ABN5B724</accession>
<protein>
    <recommendedName>
        <fullName evidence="2">Metallo-beta-lactamase domain-containing protein</fullName>
    </recommendedName>
</protein>
<dbReference type="InterPro" id="IPR001279">
    <property type="entry name" value="Metallo-B-lactamas"/>
</dbReference>
<proteinExistence type="predicted"/>
<dbReference type="Gene3D" id="3.60.15.10">
    <property type="entry name" value="Ribonuclease Z/Hydroxyacylglutathione hydrolase-like"/>
    <property type="match status" value="1"/>
</dbReference>
<dbReference type="InterPro" id="IPR050855">
    <property type="entry name" value="NDM-1-like"/>
</dbReference>